<evidence type="ECO:0000256" key="16">
    <source>
        <dbReference type="SAM" id="Phobius"/>
    </source>
</evidence>
<evidence type="ECO:0000256" key="4">
    <source>
        <dbReference type="ARBA" id="ARBA00022475"/>
    </source>
</evidence>
<keyword evidence="9" id="KW-0547">Nucleotide-binding</keyword>
<feature type="domain" description="HAMP" evidence="18">
    <location>
        <begin position="82"/>
        <end position="134"/>
    </location>
</feature>
<accession>A0ABU0FAJ4</accession>
<evidence type="ECO:0000313" key="19">
    <source>
        <dbReference type="EMBL" id="MDQ0391648.1"/>
    </source>
</evidence>
<dbReference type="Pfam" id="PF00672">
    <property type="entry name" value="HAMP"/>
    <property type="match status" value="1"/>
</dbReference>
<evidence type="ECO:0000256" key="9">
    <source>
        <dbReference type="ARBA" id="ARBA00022741"/>
    </source>
</evidence>
<evidence type="ECO:0000256" key="7">
    <source>
        <dbReference type="ARBA" id="ARBA00022679"/>
    </source>
</evidence>
<dbReference type="Pfam" id="PF00512">
    <property type="entry name" value="HisKA"/>
    <property type="match status" value="1"/>
</dbReference>
<keyword evidence="8 16" id="KW-0812">Transmembrane</keyword>
<proteinExistence type="predicted"/>
<dbReference type="GO" id="GO:0016301">
    <property type="term" value="F:kinase activity"/>
    <property type="evidence" value="ECO:0007669"/>
    <property type="project" value="UniProtKB-KW"/>
</dbReference>
<dbReference type="SMART" id="SM00387">
    <property type="entry name" value="HATPase_c"/>
    <property type="match status" value="1"/>
</dbReference>
<dbReference type="EMBL" id="JAUSVK010000001">
    <property type="protein sequence ID" value="MDQ0391648.1"/>
    <property type="molecule type" value="Genomic_DNA"/>
</dbReference>
<dbReference type="Gene3D" id="1.10.287.130">
    <property type="match status" value="1"/>
</dbReference>
<keyword evidence="13" id="KW-0902">Two-component regulatory system</keyword>
<evidence type="ECO:0000313" key="20">
    <source>
        <dbReference type="Proteomes" id="UP001237448"/>
    </source>
</evidence>
<dbReference type="Gene3D" id="3.30.565.10">
    <property type="entry name" value="Histidine kinase-like ATPase, C-terminal domain"/>
    <property type="match status" value="1"/>
</dbReference>
<evidence type="ECO:0000256" key="6">
    <source>
        <dbReference type="ARBA" id="ARBA00022553"/>
    </source>
</evidence>
<protein>
    <recommendedName>
        <fullName evidence="3">histidine kinase</fullName>
        <ecNumber evidence="3">2.7.13.3</ecNumber>
    </recommendedName>
</protein>
<evidence type="ECO:0000256" key="11">
    <source>
        <dbReference type="ARBA" id="ARBA00022840"/>
    </source>
</evidence>
<dbReference type="InterPro" id="IPR003660">
    <property type="entry name" value="HAMP_dom"/>
</dbReference>
<evidence type="ECO:0000256" key="1">
    <source>
        <dbReference type="ARBA" id="ARBA00000085"/>
    </source>
</evidence>
<dbReference type="SMART" id="SM00304">
    <property type="entry name" value="HAMP"/>
    <property type="match status" value="1"/>
</dbReference>
<keyword evidence="10 19" id="KW-0418">Kinase</keyword>
<dbReference type="PRINTS" id="PR00344">
    <property type="entry name" value="BCTRLSENSOR"/>
</dbReference>
<dbReference type="Proteomes" id="UP001237448">
    <property type="component" value="Unassembled WGS sequence"/>
</dbReference>
<keyword evidence="11" id="KW-0067">ATP-binding</keyword>
<dbReference type="InterPro" id="IPR050980">
    <property type="entry name" value="2C_sensor_his_kinase"/>
</dbReference>
<sequence length="358" mass="39514">MQDALTSKLRAPLPDLTIRSCDMPNAHDEGDIQVLARLNGQTVEFVTRGREPPAFAKLTFPLVGALLFLCVAVAAMSAWAVWRVIGPLRRLSEKADAFGHDIAVAPIDEEGPVEIRRVARAYNLMQERIARSVQDRTRMLAAISHDLRTPLTRMRLLLETSPPGDMEAKLLRNVILMQSMVTSALAYLSGRVDQEEPEWLDLGALLHTLRDEFEEAGFHVHYDGPERLECFCRPNAMARALTNLLENACHFGREITIRADTTVGGIIVDVEDDGPGIPDDRRRDVVEPFVRLDPSRANRPGSVGLGLSIVQEILSGHDGTLALLDRQPHGLVARITLPNRGSAPARPHEIQRGVPPVS</sequence>
<dbReference type="SUPFAM" id="SSF47384">
    <property type="entry name" value="Homodimeric domain of signal transducing histidine kinase"/>
    <property type="match status" value="1"/>
</dbReference>
<dbReference type="CDD" id="cd06225">
    <property type="entry name" value="HAMP"/>
    <property type="match status" value="1"/>
</dbReference>
<keyword evidence="20" id="KW-1185">Reference proteome</keyword>
<dbReference type="InterPro" id="IPR036890">
    <property type="entry name" value="HATPase_C_sf"/>
</dbReference>
<comment type="catalytic activity">
    <reaction evidence="1">
        <text>ATP + protein L-histidine = ADP + protein N-phospho-L-histidine.</text>
        <dbReference type="EC" id="2.7.13.3"/>
    </reaction>
</comment>
<name>A0ABU0FAJ4_9HYPH</name>
<evidence type="ECO:0000259" key="18">
    <source>
        <dbReference type="PROSITE" id="PS50885"/>
    </source>
</evidence>
<keyword evidence="6" id="KW-0597">Phosphoprotein</keyword>
<dbReference type="InterPro" id="IPR036097">
    <property type="entry name" value="HisK_dim/P_sf"/>
</dbReference>
<dbReference type="RefSeq" id="WP_307424319.1">
    <property type="nucleotide sequence ID" value="NZ_JAUSVK010000001.1"/>
</dbReference>
<dbReference type="PANTHER" id="PTHR44936:SF5">
    <property type="entry name" value="SENSOR HISTIDINE KINASE ENVZ"/>
    <property type="match status" value="1"/>
</dbReference>
<evidence type="ECO:0000256" key="5">
    <source>
        <dbReference type="ARBA" id="ARBA00022519"/>
    </source>
</evidence>
<dbReference type="CDD" id="cd00075">
    <property type="entry name" value="HATPase"/>
    <property type="match status" value="1"/>
</dbReference>
<organism evidence="19 20">
    <name type="scientific">Labrys monachus</name>
    <dbReference type="NCBI Taxonomy" id="217067"/>
    <lineage>
        <taxon>Bacteria</taxon>
        <taxon>Pseudomonadati</taxon>
        <taxon>Pseudomonadota</taxon>
        <taxon>Alphaproteobacteria</taxon>
        <taxon>Hyphomicrobiales</taxon>
        <taxon>Xanthobacteraceae</taxon>
        <taxon>Labrys</taxon>
    </lineage>
</organism>
<evidence type="ECO:0000256" key="3">
    <source>
        <dbReference type="ARBA" id="ARBA00012438"/>
    </source>
</evidence>
<feature type="region of interest" description="Disordered" evidence="15">
    <location>
        <begin position="339"/>
        <end position="358"/>
    </location>
</feature>
<dbReference type="InterPro" id="IPR003661">
    <property type="entry name" value="HisK_dim/P_dom"/>
</dbReference>
<dbReference type="InterPro" id="IPR005467">
    <property type="entry name" value="His_kinase_dom"/>
</dbReference>
<keyword evidence="7" id="KW-0808">Transferase</keyword>
<dbReference type="SMART" id="SM00388">
    <property type="entry name" value="HisKA"/>
    <property type="match status" value="1"/>
</dbReference>
<evidence type="ECO:0000256" key="8">
    <source>
        <dbReference type="ARBA" id="ARBA00022692"/>
    </source>
</evidence>
<dbReference type="PROSITE" id="PS50109">
    <property type="entry name" value="HIS_KIN"/>
    <property type="match status" value="1"/>
</dbReference>
<evidence type="ECO:0000256" key="10">
    <source>
        <dbReference type="ARBA" id="ARBA00022777"/>
    </source>
</evidence>
<dbReference type="InterPro" id="IPR003594">
    <property type="entry name" value="HATPase_dom"/>
</dbReference>
<evidence type="ECO:0000256" key="13">
    <source>
        <dbReference type="ARBA" id="ARBA00023012"/>
    </source>
</evidence>
<gene>
    <name evidence="19" type="ORF">J3R73_001440</name>
</gene>
<dbReference type="InterPro" id="IPR004358">
    <property type="entry name" value="Sig_transdc_His_kin-like_C"/>
</dbReference>
<keyword evidence="14 16" id="KW-0472">Membrane</keyword>
<evidence type="ECO:0000256" key="15">
    <source>
        <dbReference type="SAM" id="MobiDB-lite"/>
    </source>
</evidence>
<dbReference type="CDD" id="cd00082">
    <property type="entry name" value="HisKA"/>
    <property type="match status" value="1"/>
</dbReference>
<keyword evidence="12 16" id="KW-1133">Transmembrane helix</keyword>
<dbReference type="Pfam" id="PF02518">
    <property type="entry name" value="HATPase_c"/>
    <property type="match status" value="1"/>
</dbReference>
<dbReference type="SUPFAM" id="SSF55874">
    <property type="entry name" value="ATPase domain of HSP90 chaperone/DNA topoisomerase II/histidine kinase"/>
    <property type="match status" value="1"/>
</dbReference>
<evidence type="ECO:0000256" key="12">
    <source>
        <dbReference type="ARBA" id="ARBA00022989"/>
    </source>
</evidence>
<dbReference type="PROSITE" id="PS50885">
    <property type="entry name" value="HAMP"/>
    <property type="match status" value="1"/>
</dbReference>
<dbReference type="PANTHER" id="PTHR44936">
    <property type="entry name" value="SENSOR PROTEIN CREC"/>
    <property type="match status" value="1"/>
</dbReference>
<comment type="caution">
    <text evidence="19">The sequence shown here is derived from an EMBL/GenBank/DDBJ whole genome shotgun (WGS) entry which is preliminary data.</text>
</comment>
<evidence type="ECO:0000256" key="2">
    <source>
        <dbReference type="ARBA" id="ARBA00004429"/>
    </source>
</evidence>
<feature type="domain" description="Histidine kinase" evidence="17">
    <location>
        <begin position="142"/>
        <end position="341"/>
    </location>
</feature>
<evidence type="ECO:0000256" key="14">
    <source>
        <dbReference type="ARBA" id="ARBA00023136"/>
    </source>
</evidence>
<keyword evidence="5" id="KW-0997">Cell inner membrane</keyword>
<dbReference type="EC" id="2.7.13.3" evidence="3"/>
<feature type="transmembrane region" description="Helical" evidence="16">
    <location>
        <begin position="58"/>
        <end position="82"/>
    </location>
</feature>
<evidence type="ECO:0000259" key="17">
    <source>
        <dbReference type="PROSITE" id="PS50109"/>
    </source>
</evidence>
<keyword evidence="4" id="KW-1003">Cell membrane</keyword>
<comment type="subcellular location">
    <subcellularLocation>
        <location evidence="2">Cell inner membrane</location>
        <topology evidence="2">Multi-pass membrane protein</topology>
    </subcellularLocation>
</comment>
<reference evidence="19 20" key="1">
    <citation type="submission" date="2023-07" db="EMBL/GenBank/DDBJ databases">
        <title>Genomic Encyclopedia of Type Strains, Phase IV (KMG-IV): sequencing the most valuable type-strain genomes for metagenomic binning, comparative biology and taxonomic classification.</title>
        <authorList>
            <person name="Goeker M."/>
        </authorList>
    </citation>
    <scope>NUCLEOTIDE SEQUENCE [LARGE SCALE GENOMIC DNA]</scope>
    <source>
        <strain evidence="19 20">DSM 5896</strain>
    </source>
</reference>